<dbReference type="RefSeq" id="WP_090922606.1">
    <property type="nucleotide sequence ID" value="NZ_FMVM01000012.1"/>
</dbReference>
<evidence type="ECO:0000256" key="1">
    <source>
        <dbReference type="SAM" id="MobiDB-lite"/>
    </source>
</evidence>
<feature type="compositionally biased region" description="Basic and acidic residues" evidence="1">
    <location>
        <begin position="47"/>
        <end position="58"/>
    </location>
</feature>
<keyword evidence="3" id="KW-1185">Reference proteome</keyword>
<evidence type="ECO:0000313" key="3">
    <source>
        <dbReference type="Proteomes" id="UP000198538"/>
    </source>
</evidence>
<proteinExistence type="predicted"/>
<dbReference type="EMBL" id="FMVM01000012">
    <property type="protein sequence ID" value="SCY93399.1"/>
    <property type="molecule type" value="Genomic_DNA"/>
</dbReference>
<reference evidence="3" key="1">
    <citation type="submission" date="2016-10" db="EMBL/GenBank/DDBJ databases">
        <authorList>
            <person name="Varghese N."/>
            <person name="Submissions S."/>
        </authorList>
    </citation>
    <scope>NUCLEOTIDE SEQUENCE [LARGE SCALE GENOMIC DNA]</scope>
    <source>
        <strain evidence="3">BL9</strain>
    </source>
</reference>
<accession>A0A1G5K0K0</accession>
<sequence length="161" mass="17914">MPWNKSDYPVSMKNLKPRIRHKAIDIANALLDDGYEEGRAIAIATAKAEEWNENHPDHTASGSDSFSRTSSEKPDESSSSESSSRNRRHSEPVSSSKSHHNIHVVPTESGWAIKQEGTSDYHSTYDTKVEAVDAAKAWSTKHHIRAIIHNQDGQIARSLKS</sequence>
<dbReference type="Proteomes" id="UP000198538">
    <property type="component" value="Unassembled WGS sequence"/>
</dbReference>
<dbReference type="Pfam" id="PF09954">
    <property type="entry name" value="DUF2188"/>
    <property type="match status" value="1"/>
</dbReference>
<dbReference type="InterPro" id="IPR018691">
    <property type="entry name" value="DUF2188"/>
</dbReference>
<name>A0A1G5K0K0_9BACL</name>
<organism evidence="2 3">
    <name type="scientific">Paenibacillus polysaccharolyticus</name>
    <dbReference type="NCBI Taxonomy" id="582692"/>
    <lineage>
        <taxon>Bacteria</taxon>
        <taxon>Bacillati</taxon>
        <taxon>Bacillota</taxon>
        <taxon>Bacilli</taxon>
        <taxon>Bacillales</taxon>
        <taxon>Paenibacillaceae</taxon>
        <taxon>Paenibacillus</taxon>
    </lineage>
</organism>
<feature type="region of interest" description="Disordered" evidence="1">
    <location>
        <begin position="47"/>
        <end position="111"/>
    </location>
</feature>
<dbReference type="STRING" id="582692.SAMN05720606_112166"/>
<evidence type="ECO:0000313" key="2">
    <source>
        <dbReference type="EMBL" id="SCY93399.1"/>
    </source>
</evidence>
<protein>
    <submittedName>
        <fullName evidence="2">Uncharacterized protein YdaT</fullName>
    </submittedName>
</protein>
<dbReference type="AlphaFoldDB" id="A0A1G5K0K0"/>
<gene>
    <name evidence="2" type="ORF">SAMN05720606_112166</name>
</gene>